<accession>A0A255GEU2</accession>
<organism evidence="3 4">
    <name type="scientific">Enemella evansiae</name>
    <dbReference type="NCBI Taxonomy" id="2016499"/>
    <lineage>
        <taxon>Bacteria</taxon>
        <taxon>Bacillati</taxon>
        <taxon>Actinomycetota</taxon>
        <taxon>Actinomycetes</taxon>
        <taxon>Propionibacteriales</taxon>
        <taxon>Propionibacteriaceae</taxon>
        <taxon>Enemella</taxon>
    </lineage>
</organism>
<dbReference type="InterPro" id="IPR003870">
    <property type="entry name" value="DUF222"/>
</dbReference>
<proteinExistence type="predicted"/>
<protein>
    <recommendedName>
        <fullName evidence="2">HNH nuclease domain-containing protein</fullName>
    </recommendedName>
</protein>
<dbReference type="Proteomes" id="UP000215896">
    <property type="component" value="Unassembled WGS sequence"/>
</dbReference>
<evidence type="ECO:0000313" key="3">
    <source>
        <dbReference type="EMBL" id="OYO14360.1"/>
    </source>
</evidence>
<evidence type="ECO:0000313" key="4">
    <source>
        <dbReference type="Proteomes" id="UP000215896"/>
    </source>
</evidence>
<dbReference type="SMART" id="SM00507">
    <property type="entry name" value="HNHc"/>
    <property type="match status" value="1"/>
</dbReference>
<dbReference type="InterPro" id="IPR003615">
    <property type="entry name" value="HNH_nuc"/>
</dbReference>
<dbReference type="Pfam" id="PF02720">
    <property type="entry name" value="DUF222"/>
    <property type="match status" value="1"/>
</dbReference>
<dbReference type="RefSeq" id="WP_094405210.1">
    <property type="nucleotide sequence ID" value="NZ_NMVO01000012.1"/>
</dbReference>
<evidence type="ECO:0000256" key="1">
    <source>
        <dbReference type="SAM" id="MobiDB-lite"/>
    </source>
</evidence>
<feature type="compositionally biased region" description="Basic residues" evidence="1">
    <location>
        <begin position="437"/>
        <end position="449"/>
    </location>
</feature>
<dbReference type="Pfam" id="PF13391">
    <property type="entry name" value="HNH_2"/>
    <property type="match status" value="1"/>
</dbReference>
<evidence type="ECO:0000259" key="2">
    <source>
        <dbReference type="SMART" id="SM00507"/>
    </source>
</evidence>
<dbReference type="OrthoDB" id="3634417at2"/>
<reference evidence="3 4" key="1">
    <citation type="submission" date="2017-07" db="EMBL/GenBank/DDBJ databases">
        <title>Draft whole genome sequences of clinical Proprionibacteriaceae strains.</title>
        <authorList>
            <person name="Bernier A.-M."/>
            <person name="Bernard K."/>
            <person name="Domingo M.-C."/>
        </authorList>
    </citation>
    <scope>NUCLEOTIDE SEQUENCE [LARGE SCALE GENOMIC DNA]</scope>
    <source>
        <strain evidence="3 4">NML 030167</strain>
    </source>
</reference>
<dbReference type="Gene3D" id="1.10.30.50">
    <property type="match status" value="1"/>
</dbReference>
<comment type="caution">
    <text evidence="3">The sequence shown here is derived from an EMBL/GenBank/DDBJ whole genome shotgun (WGS) entry which is preliminary data.</text>
</comment>
<feature type="region of interest" description="Disordered" evidence="1">
    <location>
        <begin position="425"/>
        <end position="457"/>
    </location>
</feature>
<gene>
    <name evidence="3" type="ORF">CGZ94_07015</name>
</gene>
<keyword evidence="4" id="KW-1185">Reference proteome</keyword>
<sequence>MNGTAATLLETVTTVNELLCSALTQTDDLLTDEQLLELGELNEQLTARAHALTTKTLASIDTRDAAQHVHDVRTTTWMRERHGYASNHAAGVLREAIRTVRAPIVWQALADAAISPRQATAILGALQNLPPDLAPGQETAAQQTMVDHAERLDPSELAVVGNRLIEVIDPDHTDALLERRLEQEEQAARRNRELHLHHDGMGSTLIKGRMPAAEGEKLAALLDSLVDKHKTDEPPPCGSYCAGPSCGLCGGRPSRAMRRADALMELAQAYADANHSAARGSDRARINVTVDLDTLRRGIGCTETTAGPMSAQQLRLLACDAEIIPMVLGGFGVPLDVGQLRRFFDGELRAALVARDAGCIFPGCDQPARRCDAHHIRPFWWGGPTSLDNGVLLCPHHHALVEPSRTQLHNKNRWEVRINPDDRLPEFLPPQGLDRNRRPRRHLRHRLRQHPIGDEDQ</sequence>
<feature type="domain" description="HNH nuclease" evidence="2">
    <location>
        <begin position="347"/>
        <end position="399"/>
    </location>
</feature>
<dbReference type="EMBL" id="NMVO01000012">
    <property type="protein sequence ID" value="OYO14360.1"/>
    <property type="molecule type" value="Genomic_DNA"/>
</dbReference>
<dbReference type="AlphaFoldDB" id="A0A255GEU2"/>
<name>A0A255GEU2_9ACTN</name>
<dbReference type="CDD" id="cd00085">
    <property type="entry name" value="HNHc"/>
    <property type="match status" value="1"/>
</dbReference>